<organism evidence="2 3">
    <name type="scientific">Coniosporium apollinis</name>
    <dbReference type="NCBI Taxonomy" id="61459"/>
    <lineage>
        <taxon>Eukaryota</taxon>
        <taxon>Fungi</taxon>
        <taxon>Dikarya</taxon>
        <taxon>Ascomycota</taxon>
        <taxon>Pezizomycotina</taxon>
        <taxon>Dothideomycetes</taxon>
        <taxon>Dothideomycetes incertae sedis</taxon>
        <taxon>Coniosporium</taxon>
    </lineage>
</organism>
<dbReference type="EMBL" id="JAPDRL010001246">
    <property type="protein sequence ID" value="KAJ9632980.1"/>
    <property type="molecule type" value="Genomic_DNA"/>
</dbReference>
<feature type="region of interest" description="Disordered" evidence="1">
    <location>
        <begin position="1"/>
        <end position="64"/>
    </location>
</feature>
<gene>
    <name evidence="2" type="ORF">H2201_009375</name>
</gene>
<feature type="non-terminal residue" evidence="2">
    <location>
        <position position="1"/>
    </location>
</feature>
<feature type="compositionally biased region" description="Basic residues" evidence="1">
    <location>
        <begin position="40"/>
        <end position="64"/>
    </location>
</feature>
<evidence type="ECO:0000256" key="1">
    <source>
        <dbReference type="SAM" id="MobiDB-lite"/>
    </source>
</evidence>
<proteinExistence type="predicted"/>
<comment type="caution">
    <text evidence="2">The sequence shown here is derived from an EMBL/GenBank/DDBJ whole genome shotgun (WGS) entry which is preliminary data.</text>
</comment>
<dbReference type="Proteomes" id="UP001172684">
    <property type="component" value="Unassembled WGS sequence"/>
</dbReference>
<name>A0ABQ9NEL0_9PEZI</name>
<feature type="compositionally biased region" description="Basic and acidic residues" evidence="1">
    <location>
        <begin position="1"/>
        <end position="21"/>
    </location>
</feature>
<keyword evidence="3" id="KW-1185">Reference proteome</keyword>
<evidence type="ECO:0000313" key="3">
    <source>
        <dbReference type="Proteomes" id="UP001172684"/>
    </source>
</evidence>
<protein>
    <submittedName>
        <fullName evidence="2">Uncharacterized protein</fullName>
    </submittedName>
</protein>
<feature type="non-terminal residue" evidence="2">
    <location>
        <position position="64"/>
    </location>
</feature>
<sequence>QQDRPDRSAHPRDAPEPEKRRSPARGGSVAVIGGRDGCRSGRRCRYRRERRRGRPAHARQRRNL</sequence>
<reference evidence="2" key="1">
    <citation type="submission" date="2022-10" db="EMBL/GenBank/DDBJ databases">
        <title>Culturing micro-colonial fungi from biological soil crusts in the Mojave desert and describing Neophaeococcomyces mojavensis, and introducing the new genera and species Taxawa tesnikishii.</title>
        <authorList>
            <person name="Kurbessoian T."/>
            <person name="Stajich J.E."/>
        </authorList>
    </citation>
    <scope>NUCLEOTIDE SEQUENCE</scope>
    <source>
        <strain evidence="2">TK_1</strain>
    </source>
</reference>
<evidence type="ECO:0000313" key="2">
    <source>
        <dbReference type="EMBL" id="KAJ9632980.1"/>
    </source>
</evidence>
<accession>A0ABQ9NEL0</accession>